<feature type="transmembrane region" description="Helical" evidence="1">
    <location>
        <begin position="41"/>
        <end position="59"/>
    </location>
</feature>
<reference evidence="2 3" key="1">
    <citation type="submission" date="2023-11" db="EMBL/GenBank/DDBJ databases">
        <title>Unpublished Manusciprt.</title>
        <authorList>
            <person name="Saticioglu I.B."/>
            <person name="Ay H."/>
            <person name="Ajmi N."/>
            <person name="Altun S."/>
            <person name="Duman M."/>
        </authorList>
    </citation>
    <scope>NUCLEOTIDE SEQUENCE [LARGE SCALE GENOMIC DNA]</scope>
    <source>
        <strain evidence="2 3">Fl-318</strain>
    </source>
</reference>
<evidence type="ECO:0000256" key="1">
    <source>
        <dbReference type="SAM" id="Phobius"/>
    </source>
</evidence>
<comment type="caution">
    <text evidence="2">The sequence shown here is derived from an EMBL/GenBank/DDBJ whole genome shotgun (WGS) entry which is preliminary data.</text>
</comment>
<organism evidence="2 3">
    <name type="scientific">Flavobacterium cupriresistens</name>
    <dbReference type="NCBI Taxonomy" id="2893885"/>
    <lineage>
        <taxon>Bacteria</taxon>
        <taxon>Pseudomonadati</taxon>
        <taxon>Bacteroidota</taxon>
        <taxon>Flavobacteriia</taxon>
        <taxon>Flavobacteriales</taxon>
        <taxon>Flavobacteriaceae</taxon>
        <taxon>Flavobacterium</taxon>
    </lineage>
</organism>
<proteinExistence type="predicted"/>
<feature type="transmembrane region" description="Helical" evidence="1">
    <location>
        <begin position="17"/>
        <end position="35"/>
    </location>
</feature>
<keyword evidence="3" id="KW-1185">Reference proteome</keyword>
<gene>
    <name evidence="2" type="ORF">SGQ83_21175</name>
</gene>
<evidence type="ECO:0000313" key="2">
    <source>
        <dbReference type="EMBL" id="MDX6191880.1"/>
    </source>
</evidence>
<protein>
    <submittedName>
        <fullName evidence="2">Uncharacterized protein</fullName>
    </submittedName>
</protein>
<dbReference type="Proteomes" id="UP001273350">
    <property type="component" value="Unassembled WGS sequence"/>
</dbReference>
<keyword evidence="1" id="KW-0812">Transmembrane</keyword>
<sequence>MKVVLERNLDFKQFQNLIILTFCCVMVLLVMLNSLQLGSYVYGKVALFLFIILFFALLLTRKGLYIKNNNLYTAIFLFGLVLKGELLQTAEDDGLSVREGKLSTSYNYSNRRRGLNNWEPNLNYSVACFTINMIDEKGDFKKKIIRLTKPEKVKIAIDFIIENLSLKYN</sequence>
<evidence type="ECO:0000313" key="3">
    <source>
        <dbReference type="Proteomes" id="UP001273350"/>
    </source>
</evidence>
<dbReference type="RefSeq" id="WP_230002407.1">
    <property type="nucleotide sequence ID" value="NZ_CP087134.1"/>
</dbReference>
<accession>A0ABU4RKG7</accession>
<name>A0ABU4RKG7_9FLAO</name>
<dbReference type="EMBL" id="JAWXVI010000013">
    <property type="protein sequence ID" value="MDX6191880.1"/>
    <property type="molecule type" value="Genomic_DNA"/>
</dbReference>
<keyword evidence="1" id="KW-1133">Transmembrane helix</keyword>
<keyword evidence="1" id="KW-0472">Membrane</keyword>